<keyword evidence="2" id="KW-1185">Reference proteome</keyword>
<dbReference type="AlphaFoldDB" id="A0A1R2D4U6"/>
<proteinExistence type="predicted"/>
<name>A0A1R2D4U6_9CILI</name>
<evidence type="ECO:0000313" key="1">
    <source>
        <dbReference type="EMBL" id="OMJ96289.1"/>
    </source>
</evidence>
<comment type="caution">
    <text evidence="1">The sequence shown here is derived from an EMBL/GenBank/DDBJ whole genome shotgun (WGS) entry which is preliminary data.</text>
</comment>
<organism evidence="1 2">
    <name type="scientific">Stentor coeruleus</name>
    <dbReference type="NCBI Taxonomy" id="5963"/>
    <lineage>
        <taxon>Eukaryota</taxon>
        <taxon>Sar</taxon>
        <taxon>Alveolata</taxon>
        <taxon>Ciliophora</taxon>
        <taxon>Postciliodesmatophora</taxon>
        <taxon>Heterotrichea</taxon>
        <taxon>Heterotrichida</taxon>
        <taxon>Stentoridae</taxon>
        <taxon>Stentor</taxon>
    </lineage>
</organism>
<dbReference type="Proteomes" id="UP000187209">
    <property type="component" value="Unassembled WGS sequence"/>
</dbReference>
<protein>
    <submittedName>
        <fullName evidence="1">Uncharacterized protein</fullName>
    </submittedName>
</protein>
<reference evidence="1 2" key="1">
    <citation type="submission" date="2016-11" db="EMBL/GenBank/DDBJ databases">
        <title>The macronuclear genome of Stentor coeruleus: a giant cell with tiny introns.</title>
        <authorList>
            <person name="Slabodnick M."/>
            <person name="Ruby J.G."/>
            <person name="Reiff S.B."/>
            <person name="Swart E.C."/>
            <person name="Gosai S."/>
            <person name="Prabakaran S."/>
            <person name="Witkowska E."/>
            <person name="Larue G.E."/>
            <person name="Fisher S."/>
            <person name="Freeman R.M."/>
            <person name="Gunawardena J."/>
            <person name="Chu W."/>
            <person name="Stover N.A."/>
            <person name="Gregory B.D."/>
            <person name="Nowacki M."/>
            <person name="Derisi J."/>
            <person name="Roy S.W."/>
            <person name="Marshall W.F."/>
            <person name="Sood P."/>
        </authorList>
    </citation>
    <scope>NUCLEOTIDE SEQUENCE [LARGE SCALE GENOMIC DNA]</scope>
    <source>
        <strain evidence="1">WM001</strain>
    </source>
</reference>
<dbReference type="EMBL" id="MPUH01000001">
    <property type="protein sequence ID" value="OMJ96289.1"/>
    <property type="molecule type" value="Genomic_DNA"/>
</dbReference>
<evidence type="ECO:0000313" key="2">
    <source>
        <dbReference type="Proteomes" id="UP000187209"/>
    </source>
</evidence>
<accession>A0A1R2D4U6</accession>
<sequence length="194" mass="22181">MYTISPNDSSICSKVHKTKKNIPLKCITYKKIRIARKITSKVGLPKPLSVEEDFVLEKNNSTLDFLNPLSGYYKLPELGDFNTKSQTTFDGKNLRYIVGSVEGFRTSVLRQKKVNLGDDIKKNQNFFTLTSQSIKKPGFQFPIKPYAKILKDDDILSMSKAEILHNKHAPYWDIISSSIPKKIIVRKKQVKLND</sequence>
<gene>
    <name evidence="1" type="ORF">SteCoe_14</name>
</gene>